<dbReference type="Gene3D" id="3.90.79.10">
    <property type="entry name" value="Nucleoside Triphosphate Pyrophosphohydrolase"/>
    <property type="match status" value="3"/>
</dbReference>
<gene>
    <name evidence="5" type="ORF">D8771_04860</name>
</gene>
<evidence type="ECO:0000313" key="6">
    <source>
        <dbReference type="Proteomes" id="UP000298111"/>
    </source>
</evidence>
<accession>A0A8H1LMY4</accession>
<feature type="domain" description="Nudix hydrolase" evidence="4">
    <location>
        <begin position="352"/>
        <end position="486"/>
    </location>
</feature>
<dbReference type="CDD" id="cd03674">
    <property type="entry name" value="NUDIX_Hydrolase"/>
    <property type="match status" value="1"/>
</dbReference>
<comment type="caution">
    <text evidence="5">The sequence shown here is derived from an EMBL/GenBank/DDBJ whole genome shotgun (WGS) entry which is preliminary data.</text>
</comment>
<dbReference type="Proteomes" id="UP000298111">
    <property type="component" value="Unassembled WGS sequence"/>
</dbReference>
<dbReference type="Pfam" id="PF00293">
    <property type="entry name" value="NUDIX"/>
    <property type="match status" value="3"/>
</dbReference>
<feature type="domain" description="Nudix hydrolase" evidence="4">
    <location>
        <begin position="195"/>
        <end position="327"/>
    </location>
</feature>
<evidence type="ECO:0000259" key="4">
    <source>
        <dbReference type="PROSITE" id="PS51462"/>
    </source>
</evidence>
<dbReference type="PANTHER" id="PTHR43046:SF16">
    <property type="entry name" value="ADP-RIBOSE PYROPHOSPHATASE YJHB-RELATED"/>
    <property type="match status" value="1"/>
</dbReference>
<dbReference type="GO" id="GO:0016787">
    <property type="term" value="F:hydrolase activity"/>
    <property type="evidence" value="ECO:0007669"/>
    <property type="project" value="UniProtKB-KW"/>
</dbReference>
<feature type="region of interest" description="Disordered" evidence="3">
    <location>
        <begin position="327"/>
        <end position="349"/>
    </location>
</feature>
<comment type="cofactor">
    <cofactor evidence="1">
        <name>Mg(2+)</name>
        <dbReference type="ChEBI" id="CHEBI:18420"/>
    </cofactor>
</comment>
<reference evidence="5 6" key="1">
    <citation type="submission" date="2018-10" db="EMBL/GenBank/DDBJ databases">
        <title>Isolation of pseudouridimycin from Streptomyces albus DSM 40763.</title>
        <authorList>
            <person name="Rosenqvist P."/>
            <person name="Metsae-Ketelae M."/>
            <person name="Virta P."/>
        </authorList>
    </citation>
    <scope>NUCLEOTIDE SEQUENCE [LARGE SCALE GENOMIC DNA]</scope>
    <source>
        <strain evidence="5 6">DSM 40763</strain>
    </source>
</reference>
<evidence type="ECO:0000256" key="2">
    <source>
        <dbReference type="ARBA" id="ARBA00022801"/>
    </source>
</evidence>
<keyword evidence="2" id="KW-0378">Hydrolase</keyword>
<dbReference type="EMBL" id="RCIY01000029">
    <property type="protein sequence ID" value="TGG87086.1"/>
    <property type="molecule type" value="Genomic_DNA"/>
</dbReference>
<feature type="domain" description="Nudix hydrolase" evidence="4">
    <location>
        <begin position="46"/>
        <end position="192"/>
    </location>
</feature>
<dbReference type="InterPro" id="IPR000086">
    <property type="entry name" value="NUDIX_hydrolase_dom"/>
</dbReference>
<dbReference type="RefSeq" id="WP_135566707.1">
    <property type="nucleotide sequence ID" value="NZ_CP103060.1"/>
</dbReference>
<dbReference type="PANTHER" id="PTHR43046">
    <property type="entry name" value="GDP-MANNOSE MANNOSYL HYDROLASE"/>
    <property type="match status" value="1"/>
</dbReference>
<dbReference type="PROSITE" id="PS51462">
    <property type="entry name" value="NUDIX"/>
    <property type="match status" value="3"/>
</dbReference>
<sequence length="498" mass="54657">MPPSRSHIRTTVDAYLRRHPQEREVLSGLRLLLDGESEPCDRATLPAHLTCGAVVIDRELRVLHIGHKASGGKLLAPGGHVEADDRSLLATALREVHEETGLRPRDLCLTPRFLAAPVDIDVHDIDANPAKGEPAHRHYDVRFAFYLAAEGPPPPLALAADEICGARWLPLADVRCPKLRAKLLAAAGDGLDGRPEPVNASALLHDGRGRYLLHLRDQRDGIREPGTFALPGGGREVDDASTEATLRRELAEEAPGLEPAELMPYAVEETTDTDGLAMRVQIYSGRWNGDPDAIDLREGVMLRWFTPDVLDRLRLSPGLGELIRRHAAEHPSAAGPRRGGRRRPGAPLPDGTALHVVGVHLYLQDERGRVLLGLRHPDAEFGANQWHLLAGHCMRESALACLCREAREEAGLTVDPAGAELVHLLHLADPPGAHPRMQLFFRAASWSGSPKVLEPDRCVAWRWWEPKDLPAETVPYTRLAIEGILAGRRYSEPGRAEQ</sequence>
<name>A0A8H1LMY4_9ACTN</name>
<evidence type="ECO:0000256" key="1">
    <source>
        <dbReference type="ARBA" id="ARBA00001946"/>
    </source>
</evidence>
<dbReference type="AlphaFoldDB" id="A0A8H1LMY4"/>
<evidence type="ECO:0000256" key="3">
    <source>
        <dbReference type="SAM" id="MobiDB-lite"/>
    </source>
</evidence>
<dbReference type="InterPro" id="IPR015797">
    <property type="entry name" value="NUDIX_hydrolase-like_dom_sf"/>
</dbReference>
<organism evidence="5 6">
    <name type="scientific">Streptomyces albus</name>
    <dbReference type="NCBI Taxonomy" id="1888"/>
    <lineage>
        <taxon>Bacteria</taxon>
        <taxon>Bacillati</taxon>
        <taxon>Actinomycetota</taxon>
        <taxon>Actinomycetes</taxon>
        <taxon>Kitasatosporales</taxon>
        <taxon>Streptomycetaceae</taxon>
        <taxon>Streptomyces</taxon>
    </lineage>
</organism>
<dbReference type="GeneID" id="75185623"/>
<dbReference type="SUPFAM" id="SSF55811">
    <property type="entry name" value="Nudix"/>
    <property type="match status" value="3"/>
</dbReference>
<evidence type="ECO:0000313" key="5">
    <source>
        <dbReference type="EMBL" id="TGG87086.1"/>
    </source>
</evidence>
<protein>
    <submittedName>
        <fullName evidence="5">NUDIX domain-containing protein</fullName>
    </submittedName>
</protein>
<proteinExistence type="predicted"/>
<dbReference type="CDD" id="cd04683">
    <property type="entry name" value="NUDIX_Hydrolase"/>
    <property type="match status" value="1"/>
</dbReference>